<dbReference type="Gene3D" id="3.40.50.150">
    <property type="entry name" value="Vaccinia Virus protein VP39"/>
    <property type="match status" value="1"/>
</dbReference>
<keyword evidence="1" id="KW-0808">Transferase</keyword>
<evidence type="ECO:0000313" key="1">
    <source>
        <dbReference type="EMBL" id="HIK00196.1"/>
    </source>
</evidence>
<reference evidence="1 2" key="1">
    <citation type="journal article" name="Nat. Commun.">
        <title>Undinarchaeota illuminate DPANN phylogeny and the impact of gene transfer on archaeal evolution.</title>
        <authorList>
            <person name="Dombrowski N."/>
            <person name="Williams T.A."/>
            <person name="Sun J."/>
            <person name="Woodcroft B.J."/>
            <person name="Lee J.H."/>
            <person name="Minh B.Q."/>
            <person name="Rinke C."/>
            <person name="Spang A."/>
        </authorList>
    </citation>
    <scope>NUCLEOTIDE SEQUENCE [LARGE SCALE GENOMIC DNA]</scope>
    <source>
        <strain evidence="1">MAG_bin1129</strain>
    </source>
</reference>
<dbReference type="CDD" id="cd02440">
    <property type="entry name" value="AdoMet_MTases"/>
    <property type="match status" value="1"/>
</dbReference>
<dbReference type="Pfam" id="PF13489">
    <property type="entry name" value="Methyltransf_23"/>
    <property type="match status" value="1"/>
</dbReference>
<comment type="caution">
    <text evidence="1">The sequence shown here is derived from an EMBL/GenBank/DDBJ whole genome shotgun (WGS) entry which is preliminary data.</text>
</comment>
<organism evidence="1 2">
    <name type="scientific">Candidatus Naiadarchaeum limnaeum</name>
    <dbReference type="NCBI Taxonomy" id="2756139"/>
    <lineage>
        <taxon>Archaea</taxon>
        <taxon>Candidatus Undinarchaeota</taxon>
        <taxon>Candidatus Undinarchaeia</taxon>
        <taxon>Candidatus Naiadarchaeales</taxon>
        <taxon>Candidatus Naiadarchaeaceae</taxon>
        <taxon>Candidatus Naiadarchaeum</taxon>
    </lineage>
</organism>
<dbReference type="GO" id="GO:0032259">
    <property type="term" value="P:methylation"/>
    <property type="evidence" value="ECO:0007669"/>
    <property type="project" value="UniProtKB-KW"/>
</dbReference>
<sequence length="224" mass="25577">MVTKKQEKLHHSGTDYQFESEIIQLGPWSSYSLLHDPKHMCFVLSRYKFCAKMLEGKRSVLEIGCGDGLGAPIVAQSVKSLYCIDWDERLIKNNMGRLSNIKNIEFHTLDITEKVLNKKFAGIFSIDVIEHLDPKVEKKFMQNSCKSLTDDGVCIIGTPNITAEKYATHRSSVQHINLKSHTTLRKLLSRYFRNVFIFSMNDEVVHTGFYPMAHYLFGVGVGLK</sequence>
<dbReference type="Proteomes" id="UP000646946">
    <property type="component" value="Unassembled WGS sequence"/>
</dbReference>
<dbReference type="GO" id="GO:0008168">
    <property type="term" value="F:methyltransferase activity"/>
    <property type="evidence" value="ECO:0007669"/>
    <property type="project" value="UniProtKB-KW"/>
</dbReference>
<keyword evidence="1" id="KW-0489">Methyltransferase</keyword>
<dbReference type="EMBL" id="DVAB01000016">
    <property type="protein sequence ID" value="HIK00196.1"/>
    <property type="molecule type" value="Genomic_DNA"/>
</dbReference>
<evidence type="ECO:0000313" key="2">
    <source>
        <dbReference type="Proteomes" id="UP000646946"/>
    </source>
</evidence>
<keyword evidence="2" id="KW-1185">Reference proteome</keyword>
<dbReference type="InterPro" id="IPR029063">
    <property type="entry name" value="SAM-dependent_MTases_sf"/>
</dbReference>
<dbReference type="SUPFAM" id="SSF53335">
    <property type="entry name" value="S-adenosyl-L-methionine-dependent methyltransferases"/>
    <property type="match status" value="1"/>
</dbReference>
<proteinExistence type="predicted"/>
<protein>
    <submittedName>
        <fullName evidence="1">Class I SAM-dependent methyltransferase</fullName>
    </submittedName>
</protein>
<dbReference type="AlphaFoldDB" id="A0A832V9R6"/>
<gene>
    <name evidence="1" type="ORF">H1016_01515</name>
</gene>
<accession>A0A832V9R6</accession>
<name>A0A832V9R6_9ARCH</name>